<accession>A0A6F9DGT4</accession>
<proteinExistence type="evidence at transcript level"/>
<dbReference type="InterPro" id="IPR011705">
    <property type="entry name" value="BACK"/>
</dbReference>
<dbReference type="InterPro" id="IPR015915">
    <property type="entry name" value="Kelch-typ_b-propeller"/>
</dbReference>
<dbReference type="InterPro" id="IPR011043">
    <property type="entry name" value="Gal_Oxase/kelch_b-propeller"/>
</dbReference>
<name>A0A6F9DGT4_9ASCI</name>
<protein>
    <submittedName>
        <fullName evidence="4">Kelch-like protein 12</fullName>
    </submittedName>
</protein>
<reference evidence="4" key="1">
    <citation type="submission" date="2020-04" db="EMBL/GenBank/DDBJ databases">
        <authorList>
            <person name="Neveu A P."/>
        </authorList>
    </citation>
    <scope>NUCLEOTIDE SEQUENCE</scope>
    <source>
        <tissue evidence="4">Whole embryo</tissue>
    </source>
</reference>
<dbReference type="InterPro" id="IPR006652">
    <property type="entry name" value="Kelch_1"/>
</dbReference>
<keyword evidence="2" id="KW-0677">Repeat</keyword>
<evidence type="ECO:0000256" key="1">
    <source>
        <dbReference type="ARBA" id="ARBA00022441"/>
    </source>
</evidence>
<dbReference type="Pfam" id="PF01344">
    <property type="entry name" value="Kelch_1"/>
    <property type="match status" value="1"/>
</dbReference>
<dbReference type="Pfam" id="PF24681">
    <property type="entry name" value="Kelch_KLHDC2_KLHL20_DRC7"/>
    <property type="match status" value="1"/>
</dbReference>
<dbReference type="PANTHER" id="PTHR24412">
    <property type="entry name" value="KELCH PROTEIN"/>
    <property type="match status" value="1"/>
</dbReference>
<sequence length="384" mass="43265">MNKLQNNEDFLELDIKDLTTIVTWKKQHVAEDPFKAIVQWVNHNQSQRKNLFGSLFCQLQLTSVTHDALTRISEESLVKENLQCSNKLVKAFAQLKYPQCQHKFLLMGGYDSETDCVAFDVITKTSKYLPKLNFPRCAATTVKVGSRVYIVGGADNQGEGHPYQSCELLDLNDLENGWKPMSNMLEPRKWCRSGTCREKIYVTGGYDHQCLSSCEEFDIQNSKWMSISNMRQARYVHATVVLNDMVYCIGGVNNTTFHFSSCECYDVRSGKWNVIAPRNEARSGLASVVLDGKIYAIGGRDDGKRISTVETYIPEANKWLFVESLHLARSCPSACVLAGKIFVIGGWHGSSRLNSVEIFDPTTEDWSFSFKTKKPVYAATVAAI</sequence>
<dbReference type="Gene3D" id="2.120.10.80">
    <property type="entry name" value="Kelch-type beta propeller"/>
    <property type="match status" value="2"/>
</dbReference>
<dbReference type="AlphaFoldDB" id="A0A6F9DGT4"/>
<keyword evidence="1" id="KW-0880">Kelch repeat</keyword>
<dbReference type="Pfam" id="PF07707">
    <property type="entry name" value="BACK"/>
    <property type="match status" value="1"/>
</dbReference>
<dbReference type="Gene3D" id="1.25.40.420">
    <property type="match status" value="1"/>
</dbReference>
<dbReference type="PANTHER" id="PTHR24412:SF489">
    <property type="entry name" value="RING FINGER DOMAIN AND KELCH REPEAT-CONTAINING PROTEIN DDB_G0271372"/>
    <property type="match status" value="1"/>
</dbReference>
<dbReference type="EMBL" id="LR786253">
    <property type="protein sequence ID" value="CAB3259385.1"/>
    <property type="molecule type" value="mRNA"/>
</dbReference>
<dbReference type="SMART" id="SM00612">
    <property type="entry name" value="Kelch"/>
    <property type="match status" value="5"/>
</dbReference>
<organism evidence="4">
    <name type="scientific">Phallusia mammillata</name>
    <dbReference type="NCBI Taxonomy" id="59560"/>
    <lineage>
        <taxon>Eukaryota</taxon>
        <taxon>Metazoa</taxon>
        <taxon>Chordata</taxon>
        <taxon>Tunicata</taxon>
        <taxon>Ascidiacea</taxon>
        <taxon>Phlebobranchia</taxon>
        <taxon>Ascidiidae</taxon>
        <taxon>Phallusia</taxon>
    </lineage>
</organism>
<gene>
    <name evidence="4" type="primary">Klhl12-009</name>
</gene>
<dbReference type="SUPFAM" id="SSF50965">
    <property type="entry name" value="Galactose oxidase, central domain"/>
    <property type="match status" value="1"/>
</dbReference>
<evidence type="ECO:0000259" key="3">
    <source>
        <dbReference type="Pfam" id="PF07707"/>
    </source>
</evidence>
<evidence type="ECO:0000256" key="2">
    <source>
        <dbReference type="ARBA" id="ARBA00022737"/>
    </source>
</evidence>
<evidence type="ECO:0000313" key="4">
    <source>
        <dbReference type="EMBL" id="CAB3259385.1"/>
    </source>
</evidence>
<feature type="domain" description="BACK" evidence="3">
    <location>
        <begin position="3"/>
        <end position="71"/>
    </location>
</feature>